<feature type="site" description="Electron transfer via tryptophanyl radical" evidence="9">
    <location>
        <position position="383"/>
    </location>
</feature>
<evidence type="ECO:0000256" key="6">
    <source>
        <dbReference type="ARBA" id="ARBA00022991"/>
    </source>
</evidence>
<dbReference type="PROSITE" id="PS51645">
    <property type="entry name" value="PHR_CRY_ALPHA_BETA"/>
    <property type="match status" value="1"/>
</dbReference>
<organism evidence="12">
    <name type="scientific">uncultured bacterium HF130_01F24</name>
    <dbReference type="NCBI Taxonomy" id="710814"/>
    <lineage>
        <taxon>Bacteria</taxon>
        <taxon>environmental samples</taxon>
    </lineage>
</organism>
<name>E0XPK5_9BACT</name>
<dbReference type="Gene3D" id="1.25.40.80">
    <property type="match status" value="1"/>
</dbReference>
<comment type="similarity">
    <text evidence="10">Belongs to the DNA photolyase family.</text>
</comment>
<evidence type="ECO:0000259" key="11">
    <source>
        <dbReference type="PROSITE" id="PS51645"/>
    </source>
</evidence>
<evidence type="ECO:0000256" key="3">
    <source>
        <dbReference type="ARBA" id="ARBA00014046"/>
    </source>
</evidence>
<dbReference type="Pfam" id="PF00875">
    <property type="entry name" value="DNA_photolyase"/>
    <property type="match status" value="1"/>
</dbReference>
<evidence type="ECO:0000256" key="7">
    <source>
        <dbReference type="ARBA" id="ARBA00033999"/>
    </source>
</evidence>
<dbReference type="PRINTS" id="PR00147">
    <property type="entry name" value="DNAPHOTLYASE"/>
</dbReference>
<dbReference type="GO" id="GO:0003904">
    <property type="term" value="F:deoxyribodipyrimidine photo-lyase activity"/>
    <property type="evidence" value="ECO:0007669"/>
    <property type="project" value="UniProtKB-EC"/>
</dbReference>
<dbReference type="EC" id="4.1.99.3" evidence="2"/>
<dbReference type="EMBL" id="GU474835">
    <property type="protein sequence ID" value="ADI16346.1"/>
    <property type="molecule type" value="Genomic_DNA"/>
</dbReference>
<feature type="binding site" evidence="8">
    <location>
        <position position="273"/>
    </location>
    <ligand>
        <name>FAD</name>
        <dbReference type="ChEBI" id="CHEBI:57692"/>
    </ligand>
</feature>
<feature type="binding site" evidence="8">
    <location>
        <begin position="373"/>
        <end position="375"/>
    </location>
    <ligand>
        <name>FAD</name>
        <dbReference type="ChEBI" id="CHEBI:57692"/>
    </ligand>
</feature>
<dbReference type="InterPro" id="IPR036134">
    <property type="entry name" value="Crypto/Photolyase_FAD-like_sf"/>
</dbReference>
<dbReference type="InterPro" id="IPR005101">
    <property type="entry name" value="Cryptochr/Photolyase_FAD-bd"/>
</dbReference>
<evidence type="ECO:0000313" key="12">
    <source>
        <dbReference type="EMBL" id="ADI16346.1"/>
    </source>
</evidence>
<feature type="site" description="Electron transfer via tryptophanyl radical" evidence="9">
    <location>
        <position position="360"/>
    </location>
</feature>
<dbReference type="InterPro" id="IPR014729">
    <property type="entry name" value="Rossmann-like_a/b/a_fold"/>
</dbReference>
<dbReference type="GO" id="GO:0000719">
    <property type="term" value="P:photoreactive repair"/>
    <property type="evidence" value="ECO:0007669"/>
    <property type="project" value="UniProtKB-ARBA"/>
</dbReference>
<dbReference type="SUPFAM" id="SSF48173">
    <property type="entry name" value="Cryptochrome/photolyase FAD-binding domain"/>
    <property type="match status" value="1"/>
</dbReference>
<keyword evidence="6 10" id="KW-0157">Chromophore</keyword>
<keyword evidence="5 8" id="KW-0274">FAD</keyword>
<evidence type="ECO:0000256" key="8">
    <source>
        <dbReference type="PIRSR" id="PIRSR602081-1"/>
    </source>
</evidence>
<dbReference type="InterPro" id="IPR036155">
    <property type="entry name" value="Crypto/Photolyase_N_sf"/>
</dbReference>
<dbReference type="SUPFAM" id="SSF52425">
    <property type="entry name" value="Cryptochrome/photolyase, N-terminal domain"/>
    <property type="match status" value="1"/>
</dbReference>
<evidence type="ECO:0000256" key="2">
    <source>
        <dbReference type="ARBA" id="ARBA00013149"/>
    </source>
</evidence>
<comment type="catalytic activity">
    <reaction evidence="7">
        <text>cyclobutadipyrimidine (in DNA) = 2 pyrimidine residues (in DNA).</text>
        <dbReference type="EC" id="4.1.99.3"/>
    </reaction>
</comment>
<feature type="domain" description="Photolyase/cryptochrome alpha/beta" evidence="11">
    <location>
        <begin position="5"/>
        <end position="130"/>
    </location>
</feature>
<protein>
    <recommendedName>
        <fullName evidence="3">Deoxyribodipyrimidine photo-lyase</fullName>
        <ecNumber evidence="2">4.1.99.3</ecNumber>
    </recommendedName>
</protein>
<comment type="cofactor">
    <cofactor evidence="8">
        <name>FAD</name>
        <dbReference type="ChEBI" id="CHEBI:57692"/>
    </cofactor>
    <text evidence="8">Binds 1 FAD per subunit.</text>
</comment>
<dbReference type="PANTHER" id="PTHR11455">
    <property type="entry name" value="CRYPTOCHROME"/>
    <property type="match status" value="1"/>
</dbReference>
<proteinExistence type="inferred from homology"/>
<dbReference type="PROSITE" id="PS00394">
    <property type="entry name" value="DNA_PHOTOLYASES_1_1"/>
    <property type="match status" value="1"/>
</dbReference>
<reference evidence="12" key="1">
    <citation type="journal article" date="2011" name="Environ. Microbiol.">
        <title>Time-series analyses of Monterey Bay coastal microbial picoplankton using a 'genome proxy' microarray.</title>
        <authorList>
            <person name="Rich V.I."/>
            <person name="Pham V.D."/>
            <person name="Eppley J."/>
            <person name="Shi Y."/>
            <person name="DeLong E.F."/>
        </authorList>
    </citation>
    <scope>NUCLEOTIDE SEQUENCE</scope>
</reference>
<dbReference type="Pfam" id="PF03441">
    <property type="entry name" value="FAD_binding_7"/>
    <property type="match status" value="1"/>
</dbReference>
<dbReference type="InterPro" id="IPR018394">
    <property type="entry name" value="DNA_photolyase_1_CS_C"/>
</dbReference>
<comment type="cofactor">
    <cofactor evidence="1">
        <name>(6R)-5,10-methylene-5,6,7,8-tetrahydrofolate</name>
        <dbReference type="ChEBI" id="CHEBI:15636"/>
    </cofactor>
</comment>
<dbReference type="GO" id="GO:0003677">
    <property type="term" value="F:DNA binding"/>
    <property type="evidence" value="ECO:0007669"/>
    <property type="project" value="TreeGrafter"/>
</dbReference>
<feature type="binding site" evidence="8">
    <location>
        <position position="224"/>
    </location>
    <ligand>
        <name>FAD</name>
        <dbReference type="ChEBI" id="CHEBI:57692"/>
    </ligand>
</feature>
<dbReference type="Gene3D" id="3.40.50.620">
    <property type="entry name" value="HUPs"/>
    <property type="match status" value="1"/>
</dbReference>
<dbReference type="GO" id="GO:0071949">
    <property type="term" value="F:FAD binding"/>
    <property type="evidence" value="ECO:0007669"/>
    <property type="project" value="TreeGrafter"/>
</dbReference>
<dbReference type="InterPro" id="IPR006050">
    <property type="entry name" value="DNA_photolyase_N"/>
</dbReference>
<dbReference type="FunFam" id="1.10.579.10:FF:000003">
    <property type="entry name" value="Deoxyribodipyrimidine photo-lyase"/>
    <property type="match status" value="1"/>
</dbReference>
<keyword evidence="12" id="KW-0456">Lyase</keyword>
<dbReference type="PANTHER" id="PTHR11455:SF9">
    <property type="entry name" value="CRYPTOCHROME CIRCADIAN CLOCK 5 ISOFORM X1"/>
    <property type="match status" value="1"/>
</dbReference>
<evidence type="ECO:0000256" key="4">
    <source>
        <dbReference type="ARBA" id="ARBA00022630"/>
    </source>
</evidence>
<dbReference type="AlphaFoldDB" id="E0XPK5"/>
<accession>E0XPK5</accession>
<keyword evidence="4 8" id="KW-0285">Flavoprotein</keyword>
<evidence type="ECO:0000256" key="5">
    <source>
        <dbReference type="ARBA" id="ARBA00022827"/>
    </source>
</evidence>
<dbReference type="GO" id="GO:0009416">
    <property type="term" value="P:response to light stimulus"/>
    <property type="evidence" value="ECO:0007669"/>
    <property type="project" value="TreeGrafter"/>
</dbReference>
<evidence type="ECO:0000256" key="1">
    <source>
        <dbReference type="ARBA" id="ARBA00001932"/>
    </source>
</evidence>
<dbReference type="PROSITE" id="PS00691">
    <property type="entry name" value="DNA_PHOTOLYASES_1_2"/>
    <property type="match status" value="1"/>
</dbReference>
<evidence type="ECO:0000256" key="10">
    <source>
        <dbReference type="RuleBase" id="RU004182"/>
    </source>
</evidence>
<evidence type="ECO:0000256" key="9">
    <source>
        <dbReference type="PIRSR" id="PIRSR602081-2"/>
    </source>
</evidence>
<sequence>MASDTKSIVWFRQDLRLQDNPALEFAASVGEVLPIYIVDEKNAADWRLGRASQWWLNESLRSLNESMNGALCLYRGDPLGIIEKLITEHSISNIFWNRCYEPWQVLRDKTIKSEVRKFGAKARSFNGFLLNEPWEIAKSDGTPYKVFTPFYKQSRLKGTPREASIDYVSKIRFVSNSKKNREIDSLNLLNENDWSTEMASRWTPGERGGEQVLKLFLERGLCNYKIGRDFPDKEAVSRLSPYLHFGELSPNYVWHKVNNFAVLENIETQAEHFHRELVWREFSYSLIHYFPDLTYRNLNRRFDDFPWKKNDQFMKKWRTGMTGYPLIDAGMRELASTGYMHNRVRMITASFLVKNLLIDWRNGAEWFWDSLIDADLANNSCSWQWVAGSGADAAPYFRIFNPVTQSKKFDPDAKYIRRWITELEKCPNKYIHDPSSAPESELQHFGIKLDQTYPSAIVDLKTSREAALRAYQSLKGRS</sequence>
<feature type="site" description="Electron transfer via tryptophanyl radical" evidence="9">
    <location>
        <position position="307"/>
    </location>
</feature>
<dbReference type="Gene3D" id="1.10.579.10">
    <property type="entry name" value="DNA Cyclobutane Dipyrimidine Photolyase, subunit A, domain 3"/>
    <property type="match status" value="1"/>
</dbReference>
<dbReference type="InterPro" id="IPR002081">
    <property type="entry name" value="Cryptochrome/DNA_photolyase_1"/>
</dbReference>